<comment type="caution">
    <text evidence="1">The sequence shown here is derived from an EMBL/GenBank/DDBJ whole genome shotgun (WGS) entry which is preliminary data.</text>
</comment>
<organism evidence="1 2">
    <name type="scientific">Pleurodeles waltl</name>
    <name type="common">Iberian ribbed newt</name>
    <dbReference type="NCBI Taxonomy" id="8319"/>
    <lineage>
        <taxon>Eukaryota</taxon>
        <taxon>Metazoa</taxon>
        <taxon>Chordata</taxon>
        <taxon>Craniata</taxon>
        <taxon>Vertebrata</taxon>
        <taxon>Euteleostomi</taxon>
        <taxon>Amphibia</taxon>
        <taxon>Batrachia</taxon>
        <taxon>Caudata</taxon>
        <taxon>Salamandroidea</taxon>
        <taxon>Salamandridae</taxon>
        <taxon>Pleurodelinae</taxon>
        <taxon>Pleurodeles</taxon>
    </lineage>
</organism>
<keyword evidence="2" id="KW-1185">Reference proteome</keyword>
<dbReference type="EMBL" id="JANPWB010000003">
    <property type="protein sequence ID" value="KAJ1197308.1"/>
    <property type="molecule type" value="Genomic_DNA"/>
</dbReference>
<proteinExistence type="predicted"/>
<gene>
    <name evidence="1" type="ORF">NDU88_001168</name>
</gene>
<dbReference type="Proteomes" id="UP001066276">
    <property type="component" value="Chromosome 2_1"/>
</dbReference>
<name>A0AAV7V7Q0_PLEWA</name>
<dbReference type="AlphaFoldDB" id="A0AAV7V7Q0"/>
<evidence type="ECO:0000313" key="2">
    <source>
        <dbReference type="Proteomes" id="UP001066276"/>
    </source>
</evidence>
<evidence type="ECO:0000313" key="1">
    <source>
        <dbReference type="EMBL" id="KAJ1197308.1"/>
    </source>
</evidence>
<protein>
    <submittedName>
        <fullName evidence="1">Uncharacterized protein</fullName>
    </submittedName>
</protein>
<sequence>MGLKDGDSVSERIRHMDMGEYGLAHVLWAKEKVWSRAANQMPLVVRGVATQGRSGGASLTLALGRSRLASQGSREQQRQQNWWETCIFDDELPGISGVQMGCVDGNNELVFDYDEDELEKR</sequence>
<reference evidence="1" key="1">
    <citation type="journal article" date="2022" name="bioRxiv">
        <title>Sequencing and chromosome-scale assembly of the giantPleurodeles waltlgenome.</title>
        <authorList>
            <person name="Brown T."/>
            <person name="Elewa A."/>
            <person name="Iarovenko S."/>
            <person name="Subramanian E."/>
            <person name="Araus A.J."/>
            <person name="Petzold A."/>
            <person name="Susuki M."/>
            <person name="Suzuki K.-i.T."/>
            <person name="Hayashi T."/>
            <person name="Toyoda A."/>
            <person name="Oliveira C."/>
            <person name="Osipova E."/>
            <person name="Leigh N.D."/>
            <person name="Simon A."/>
            <person name="Yun M.H."/>
        </authorList>
    </citation>
    <scope>NUCLEOTIDE SEQUENCE</scope>
    <source>
        <strain evidence="1">20211129_DDA</strain>
        <tissue evidence="1">Liver</tissue>
    </source>
</reference>
<accession>A0AAV7V7Q0</accession>